<keyword evidence="2" id="KW-0863">Zinc-finger</keyword>
<dbReference type="EMBL" id="CAMAPF010000190">
    <property type="protein sequence ID" value="CAH9111962.1"/>
    <property type="molecule type" value="Genomic_DNA"/>
</dbReference>
<evidence type="ECO:0000259" key="4">
    <source>
        <dbReference type="PROSITE" id="PS50158"/>
    </source>
</evidence>
<organism evidence="6 7">
    <name type="scientific">Cuscuta epithymum</name>
    <dbReference type="NCBI Taxonomy" id="186058"/>
    <lineage>
        <taxon>Eukaryota</taxon>
        <taxon>Viridiplantae</taxon>
        <taxon>Streptophyta</taxon>
        <taxon>Embryophyta</taxon>
        <taxon>Tracheophyta</taxon>
        <taxon>Spermatophyta</taxon>
        <taxon>Magnoliopsida</taxon>
        <taxon>eudicotyledons</taxon>
        <taxon>Gunneridae</taxon>
        <taxon>Pentapetalae</taxon>
        <taxon>asterids</taxon>
        <taxon>lamiids</taxon>
        <taxon>Solanales</taxon>
        <taxon>Convolvulaceae</taxon>
        <taxon>Cuscuteae</taxon>
        <taxon>Cuscuta</taxon>
        <taxon>Cuscuta subgen. Cuscuta</taxon>
    </lineage>
</organism>
<dbReference type="InterPro" id="IPR012337">
    <property type="entry name" value="RNaseH-like_sf"/>
</dbReference>
<dbReference type="GO" id="GO:0003676">
    <property type="term" value="F:nucleic acid binding"/>
    <property type="evidence" value="ECO:0007669"/>
    <property type="project" value="InterPro"/>
</dbReference>
<keyword evidence="1" id="KW-0378">Hydrolase</keyword>
<evidence type="ECO:0000256" key="3">
    <source>
        <dbReference type="SAM" id="MobiDB-lite"/>
    </source>
</evidence>
<dbReference type="PANTHER" id="PTHR42648:SF28">
    <property type="entry name" value="TRANSPOSON-ENCODED PROTEIN WITH RIBONUCLEASE H-LIKE AND RETROVIRUS ZINC FINGER-LIKE DOMAINS"/>
    <property type="match status" value="1"/>
</dbReference>
<dbReference type="InterPro" id="IPR025724">
    <property type="entry name" value="GAG-pre-integrase_dom"/>
</dbReference>
<dbReference type="InterPro" id="IPR054722">
    <property type="entry name" value="PolX-like_BBD"/>
</dbReference>
<protein>
    <recommendedName>
        <fullName evidence="8">Retrovirus-related Pol polyprotein from transposon TNT 1-94</fullName>
    </recommendedName>
</protein>
<dbReference type="PROSITE" id="PS50994">
    <property type="entry name" value="INTEGRASE"/>
    <property type="match status" value="1"/>
</dbReference>
<dbReference type="Pfam" id="PF00098">
    <property type="entry name" value="zf-CCHC"/>
    <property type="match status" value="1"/>
</dbReference>
<dbReference type="InterPro" id="IPR001584">
    <property type="entry name" value="Integrase_cat-core"/>
</dbReference>
<name>A0AAV0E2A7_9ASTE</name>
<dbReference type="InterPro" id="IPR036397">
    <property type="entry name" value="RNaseH_sf"/>
</dbReference>
<dbReference type="GO" id="GO:0008233">
    <property type="term" value="F:peptidase activity"/>
    <property type="evidence" value="ECO:0007669"/>
    <property type="project" value="UniProtKB-KW"/>
</dbReference>
<keyword evidence="1" id="KW-0645">Protease</keyword>
<sequence length="557" mass="62661">MKESDWKLLDRKAMSVVRLSLSRNIALHTIKAKTTKEMLQILMDMYEKPSVANKVHLMRRLFNLKMSETTGVVEHLNEFNLITTQLSAVGIKFDDEIHALILLSSLPESWNGMVTAVSASAGKEKLKFDEVRNLVVSEEICRKESGLASGSALSTENRGRTKSKSKSNRDRSRSKSKSNIEGKKDRSQIKCWNCEEYGHFKSQCKEQIKDQKEKTSANAAAESSGDDLLILSVNSLLESWVLDSRASFHSCDNSEVMEQYTPGNFGEVYLADDEPLKIVGKGTVHVKTPNGCMLKLNGVRHIPGLRRNLLSIGQLDEEGYAVAFGSRNWKITKGALLVAKGKKEGTLYMTTNSKDCIDVVAAATNDLNLWHCRLDHMSEKGMKELCSKGKLPGLKTVEVGLCEDCIFGKQKRVSFSKGRRAIKPEKLELVHTDLWGPAEVTSLGGSAYYMTFIDDATRKVWVYFLKNKSDAFDAFRRWKARVETESGLKLKCLRSDNGGEYELHEFKNFCAENEVRMEKTTHPTLSALCTTFFQHTQHLIKFTCMMLSTESITIPFD</sequence>
<dbReference type="Pfam" id="PF00665">
    <property type="entry name" value="rve"/>
    <property type="match status" value="1"/>
</dbReference>
<feature type="domain" description="Integrase catalytic" evidence="5">
    <location>
        <begin position="420"/>
        <end position="517"/>
    </location>
</feature>
<evidence type="ECO:0000259" key="5">
    <source>
        <dbReference type="PROSITE" id="PS50994"/>
    </source>
</evidence>
<proteinExistence type="predicted"/>
<dbReference type="InterPro" id="IPR039537">
    <property type="entry name" value="Retrotran_Ty1/copia-like"/>
</dbReference>
<dbReference type="PROSITE" id="PS50158">
    <property type="entry name" value="ZF_CCHC"/>
    <property type="match status" value="1"/>
</dbReference>
<dbReference type="Pfam" id="PF22936">
    <property type="entry name" value="Pol_BBD"/>
    <property type="match status" value="1"/>
</dbReference>
<dbReference type="InterPro" id="IPR036875">
    <property type="entry name" value="Znf_CCHC_sf"/>
</dbReference>
<comment type="caution">
    <text evidence="6">The sequence shown here is derived from an EMBL/GenBank/DDBJ whole genome shotgun (WGS) entry which is preliminary data.</text>
</comment>
<dbReference type="Proteomes" id="UP001152523">
    <property type="component" value="Unassembled WGS sequence"/>
</dbReference>
<evidence type="ECO:0000313" key="7">
    <source>
        <dbReference type="Proteomes" id="UP001152523"/>
    </source>
</evidence>
<evidence type="ECO:0008006" key="8">
    <source>
        <dbReference type="Google" id="ProtNLM"/>
    </source>
</evidence>
<reference evidence="6" key="1">
    <citation type="submission" date="2022-07" db="EMBL/GenBank/DDBJ databases">
        <authorList>
            <person name="Macas J."/>
            <person name="Novak P."/>
            <person name="Neumann P."/>
        </authorList>
    </citation>
    <scope>NUCLEOTIDE SEQUENCE</scope>
</reference>
<dbReference type="GO" id="GO:0006508">
    <property type="term" value="P:proteolysis"/>
    <property type="evidence" value="ECO:0007669"/>
    <property type="project" value="UniProtKB-KW"/>
</dbReference>
<evidence type="ECO:0000256" key="1">
    <source>
        <dbReference type="ARBA" id="ARBA00022670"/>
    </source>
</evidence>
<dbReference type="Pfam" id="PF14223">
    <property type="entry name" value="Retrotran_gag_2"/>
    <property type="match status" value="1"/>
</dbReference>
<dbReference type="SUPFAM" id="SSF57756">
    <property type="entry name" value="Retrovirus zinc finger-like domains"/>
    <property type="match status" value="1"/>
</dbReference>
<feature type="domain" description="CCHC-type" evidence="4">
    <location>
        <begin position="190"/>
        <end position="206"/>
    </location>
</feature>
<keyword evidence="7" id="KW-1185">Reference proteome</keyword>
<feature type="region of interest" description="Disordered" evidence="3">
    <location>
        <begin position="151"/>
        <end position="182"/>
    </location>
</feature>
<evidence type="ECO:0000256" key="2">
    <source>
        <dbReference type="PROSITE-ProRule" id="PRU00047"/>
    </source>
</evidence>
<dbReference type="SUPFAM" id="SSF53098">
    <property type="entry name" value="Ribonuclease H-like"/>
    <property type="match status" value="1"/>
</dbReference>
<dbReference type="AlphaFoldDB" id="A0AAV0E2A7"/>
<dbReference type="GO" id="GO:0015074">
    <property type="term" value="P:DNA integration"/>
    <property type="evidence" value="ECO:0007669"/>
    <property type="project" value="InterPro"/>
</dbReference>
<keyword evidence="2" id="KW-0862">Zinc</keyword>
<dbReference type="Pfam" id="PF13976">
    <property type="entry name" value="gag_pre-integrs"/>
    <property type="match status" value="1"/>
</dbReference>
<dbReference type="Gene3D" id="3.30.420.10">
    <property type="entry name" value="Ribonuclease H-like superfamily/Ribonuclease H"/>
    <property type="match status" value="1"/>
</dbReference>
<dbReference type="InterPro" id="IPR001878">
    <property type="entry name" value="Znf_CCHC"/>
</dbReference>
<keyword evidence="2" id="KW-0479">Metal-binding</keyword>
<gene>
    <name evidence="6" type="ORF">CEPIT_LOCUS19724</name>
</gene>
<accession>A0AAV0E2A7</accession>
<dbReference type="SMART" id="SM00343">
    <property type="entry name" value="ZnF_C2HC"/>
    <property type="match status" value="1"/>
</dbReference>
<dbReference type="PANTHER" id="PTHR42648">
    <property type="entry name" value="TRANSPOSASE, PUTATIVE-RELATED"/>
    <property type="match status" value="1"/>
</dbReference>
<evidence type="ECO:0000313" key="6">
    <source>
        <dbReference type="EMBL" id="CAH9111962.1"/>
    </source>
</evidence>
<feature type="compositionally biased region" description="Basic and acidic residues" evidence="3">
    <location>
        <begin position="167"/>
        <end position="182"/>
    </location>
</feature>
<dbReference type="GO" id="GO:0008270">
    <property type="term" value="F:zinc ion binding"/>
    <property type="evidence" value="ECO:0007669"/>
    <property type="project" value="UniProtKB-KW"/>
</dbReference>